<dbReference type="AlphaFoldDB" id="A0A0D2J3G4"/>
<dbReference type="EC" id="2.1.1.211" evidence="3 11"/>
<dbReference type="STRING" id="1442369.A0A0D2J3G4"/>
<comment type="function">
    <text evidence="11">Adenosyl-L-methionine (AdoMet)-dependent tRNA (uracil-O(2)-)-methyltransferase.</text>
</comment>
<dbReference type="InterPro" id="IPR011671">
    <property type="entry name" value="tRNA_uracil_MeTrfase"/>
</dbReference>
<proteinExistence type="inferred from homology"/>
<evidence type="ECO:0000256" key="11">
    <source>
        <dbReference type="RuleBase" id="RU368004"/>
    </source>
</evidence>
<accession>A0A0D2J3G4</accession>
<evidence type="ECO:0000256" key="4">
    <source>
        <dbReference type="ARBA" id="ARBA00017788"/>
    </source>
</evidence>
<dbReference type="Proteomes" id="UP000053617">
    <property type="component" value="Unassembled WGS sequence"/>
</dbReference>
<comment type="similarity">
    <text evidence="2 11">Belongs to the TRM44 family.</text>
</comment>
<sequence>METTAERTLSLSRLSSPESFWQTAQDYQQCCPDLGEDKFMQLSNLLLENPNLNSTHLFRADILYDSAGVLKTAAEKEKMYQLLNESATIEDLFIRDEPESTAVAHISYDAILERRVLRKLIPRKPQLDHVLDQWCYIYKLVGGLNEASGFVVVYVPDVKAESEMPWYHPPVKSLAYLYETKGSEALLSVHFLPFTQSSVDSLPSRLHRTFISLLQTFLRLAKNPAPKHAPAVVNGDTGGNSPTDLSMTPSALKDTILPQHIVQDTYSRLKQQYARDLMSRWAEKTEPSKHVFEDLSIAAFLIELWKQMYKPDNFPGFADIACGNGVLSYVLIKEGYHGRGFDARRRVTWEVLEMDEYLDEMICVPQPLLDRATDDIAILLPGTQVHHGLFKPGTFIISNHADELTPWTSILAALSSPESPLPFLAIPCCSHALSGAKHRYSPKDIHAASPSTSVNGTEAQFATGDLRALRATKAKATDHTDAKSMYACLTRKVVALAEEVGFDVELTLMRIPSTRNFGIVGNRKKVAALQHSELKGAEPNEAEEGNMDMGGVIQNLVDRECAMSGGVREAARTWIERAQKLQTGAGRGKVNLGGKPGHVIHD</sequence>
<evidence type="ECO:0000256" key="6">
    <source>
        <dbReference type="ARBA" id="ARBA00022603"/>
    </source>
</evidence>
<evidence type="ECO:0000313" key="13">
    <source>
        <dbReference type="Proteomes" id="UP000053617"/>
    </source>
</evidence>
<dbReference type="PANTHER" id="PTHR21210">
    <property type="entry name" value="TRNA (URACIL-O(2)-)-METHYLTRANSFERASE-RELATED"/>
    <property type="match status" value="1"/>
</dbReference>
<dbReference type="GO" id="GO:0030488">
    <property type="term" value="P:tRNA methylation"/>
    <property type="evidence" value="ECO:0007669"/>
    <property type="project" value="UniProtKB-UniRule"/>
</dbReference>
<keyword evidence="7 11" id="KW-0808">Transferase</keyword>
<comment type="subcellular location">
    <subcellularLocation>
        <location evidence="1 11">Cytoplasm</location>
    </subcellularLocation>
</comment>
<evidence type="ECO:0000256" key="7">
    <source>
        <dbReference type="ARBA" id="ARBA00022679"/>
    </source>
</evidence>
<dbReference type="GeneID" id="25289418"/>
<evidence type="ECO:0000256" key="9">
    <source>
        <dbReference type="ARBA" id="ARBA00022694"/>
    </source>
</evidence>
<dbReference type="HOGENOM" id="CLU_018580_0_0_1"/>
<evidence type="ECO:0000256" key="3">
    <source>
        <dbReference type="ARBA" id="ARBA00012795"/>
    </source>
</evidence>
<evidence type="ECO:0000256" key="5">
    <source>
        <dbReference type="ARBA" id="ARBA00022490"/>
    </source>
</evidence>
<dbReference type="RefSeq" id="XP_013277402.1">
    <property type="nucleotide sequence ID" value="XM_013421948.1"/>
</dbReference>
<keyword evidence="9 11" id="KW-0819">tRNA processing</keyword>
<organism evidence="12 13">
    <name type="scientific">Rhinocladiella mackenziei CBS 650.93</name>
    <dbReference type="NCBI Taxonomy" id="1442369"/>
    <lineage>
        <taxon>Eukaryota</taxon>
        <taxon>Fungi</taxon>
        <taxon>Dikarya</taxon>
        <taxon>Ascomycota</taxon>
        <taxon>Pezizomycotina</taxon>
        <taxon>Eurotiomycetes</taxon>
        <taxon>Chaetothyriomycetidae</taxon>
        <taxon>Chaetothyriales</taxon>
        <taxon>Herpotrichiellaceae</taxon>
        <taxon>Rhinocladiella</taxon>
    </lineage>
</organism>
<protein>
    <recommendedName>
        <fullName evidence="4 11">tRNA (uracil-O(2)-)-methyltransferase</fullName>
        <ecNumber evidence="3 11">2.1.1.211</ecNumber>
    </recommendedName>
</protein>
<keyword evidence="5 11" id="KW-0963">Cytoplasm</keyword>
<gene>
    <name evidence="12" type="ORF">Z518_01347</name>
</gene>
<keyword evidence="13" id="KW-1185">Reference proteome</keyword>
<keyword evidence="8 11" id="KW-0949">S-adenosyl-L-methionine</keyword>
<dbReference type="EMBL" id="KN847475">
    <property type="protein sequence ID" value="KIX10266.1"/>
    <property type="molecule type" value="Genomic_DNA"/>
</dbReference>
<reference evidence="12 13" key="1">
    <citation type="submission" date="2015-01" db="EMBL/GenBank/DDBJ databases">
        <title>The Genome Sequence of Rhinocladiella mackenzie CBS 650.93.</title>
        <authorList>
            <consortium name="The Broad Institute Genomics Platform"/>
            <person name="Cuomo C."/>
            <person name="de Hoog S."/>
            <person name="Gorbushina A."/>
            <person name="Stielow B."/>
            <person name="Teixiera M."/>
            <person name="Abouelleil A."/>
            <person name="Chapman S.B."/>
            <person name="Priest M."/>
            <person name="Young S.K."/>
            <person name="Wortman J."/>
            <person name="Nusbaum C."/>
            <person name="Birren B."/>
        </authorList>
    </citation>
    <scope>NUCLEOTIDE SEQUENCE [LARGE SCALE GENOMIC DNA]</scope>
    <source>
        <strain evidence="12 13">CBS 650.93</strain>
    </source>
</reference>
<evidence type="ECO:0000256" key="10">
    <source>
        <dbReference type="ARBA" id="ARBA00047957"/>
    </source>
</evidence>
<comment type="catalytic activity">
    <reaction evidence="10 11">
        <text>uridine(44) in tRNA(Ser) + S-adenosyl-L-methionine = 2'-O-methyluridine(44) in tRNA(Ser) + S-adenosyl-L-homocysteine + H(+)</text>
        <dbReference type="Rhea" id="RHEA:43100"/>
        <dbReference type="Rhea" id="RHEA-COMP:10339"/>
        <dbReference type="Rhea" id="RHEA-COMP:10340"/>
        <dbReference type="ChEBI" id="CHEBI:15378"/>
        <dbReference type="ChEBI" id="CHEBI:57856"/>
        <dbReference type="ChEBI" id="CHEBI:59789"/>
        <dbReference type="ChEBI" id="CHEBI:65315"/>
        <dbReference type="ChEBI" id="CHEBI:74478"/>
        <dbReference type="EC" id="2.1.1.211"/>
    </reaction>
</comment>
<dbReference type="PANTHER" id="PTHR21210:SF0">
    <property type="entry name" value="TRNA (URACIL-O(2)-)-METHYLTRANSFERASE-RELATED"/>
    <property type="match status" value="1"/>
</dbReference>
<dbReference type="Pfam" id="PF07757">
    <property type="entry name" value="AdoMet_MTase"/>
    <property type="match status" value="1"/>
</dbReference>
<dbReference type="GO" id="GO:0005737">
    <property type="term" value="C:cytoplasm"/>
    <property type="evidence" value="ECO:0007669"/>
    <property type="project" value="UniProtKB-SubCell"/>
</dbReference>
<evidence type="ECO:0000256" key="2">
    <source>
        <dbReference type="ARBA" id="ARBA00009056"/>
    </source>
</evidence>
<evidence type="ECO:0000256" key="8">
    <source>
        <dbReference type="ARBA" id="ARBA00022691"/>
    </source>
</evidence>
<dbReference type="VEuPathDB" id="FungiDB:Z518_01347"/>
<keyword evidence="6 11" id="KW-0489">Methyltransferase</keyword>
<dbReference type="GO" id="GO:0141101">
    <property type="term" value="F:tRNA(Ser) (uridine(44)-2'-O-)-methyltransferase activity"/>
    <property type="evidence" value="ECO:0007669"/>
    <property type="project" value="UniProtKB-EC"/>
</dbReference>
<evidence type="ECO:0000313" key="12">
    <source>
        <dbReference type="EMBL" id="KIX10266.1"/>
    </source>
</evidence>
<evidence type="ECO:0000256" key="1">
    <source>
        <dbReference type="ARBA" id="ARBA00004496"/>
    </source>
</evidence>
<dbReference type="OrthoDB" id="10047021at2759"/>
<name>A0A0D2J3G4_9EURO</name>